<dbReference type="InterPro" id="IPR050546">
    <property type="entry name" value="Glycosyl_Hydrlase_16"/>
</dbReference>
<evidence type="ECO:0000259" key="5">
    <source>
        <dbReference type="PROSITE" id="PS51762"/>
    </source>
</evidence>
<evidence type="ECO:0000256" key="2">
    <source>
        <dbReference type="ARBA" id="ARBA00022729"/>
    </source>
</evidence>
<dbReference type="Proteomes" id="UP001610063">
    <property type="component" value="Unassembled WGS sequence"/>
</dbReference>
<dbReference type="RefSeq" id="WP_395416194.1">
    <property type="nucleotide sequence ID" value="NZ_JBIPKE010000012.1"/>
</dbReference>
<accession>A0ABW7N4V3</accession>
<evidence type="ECO:0000256" key="3">
    <source>
        <dbReference type="ARBA" id="ARBA00022737"/>
    </source>
</evidence>
<dbReference type="InterPro" id="IPR000757">
    <property type="entry name" value="Beta-glucanase-like"/>
</dbReference>
<keyword evidence="2" id="KW-0732">Signal</keyword>
<dbReference type="Gene3D" id="2.60.40.2030">
    <property type="match status" value="1"/>
</dbReference>
<dbReference type="SUPFAM" id="SSF49899">
    <property type="entry name" value="Concanavalin A-like lectins/glucanases"/>
    <property type="match status" value="1"/>
</dbReference>
<proteinExistence type="inferred from homology"/>
<gene>
    <name evidence="6" type="ORF">ACHKAR_03560</name>
</gene>
<dbReference type="Pfam" id="PF00722">
    <property type="entry name" value="Glyco_hydro_16"/>
    <property type="match status" value="1"/>
</dbReference>
<keyword evidence="3" id="KW-0677">Repeat</keyword>
<dbReference type="InterPro" id="IPR003644">
    <property type="entry name" value="Calx_beta"/>
</dbReference>
<dbReference type="InterPro" id="IPR013320">
    <property type="entry name" value="ConA-like_dom_sf"/>
</dbReference>
<dbReference type="EMBL" id="JBIPKE010000012">
    <property type="protein sequence ID" value="MFH6982497.1"/>
    <property type="molecule type" value="Genomic_DNA"/>
</dbReference>
<dbReference type="InterPro" id="IPR038081">
    <property type="entry name" value="CalX-like_sf"/>
</dbReference>
<evidence type="ECO:0000256" key="4">
    <source>
        <dbReference type="ARBA" id="ARBA00022837"/>
    </source>
</evidence>
<comment type="similarity">
    <text evidence="1">Belongs to the glycosyl hydrolase 16 family.</text>
</comment>
<evidence type="ECO:0000313" key="7">
    <source>
        <dbReference type="Proteomes" id="UP001610063"/>
    </source>
</evidence>
<comment type="caution">
    <text evidence="6">The sequence shown here is derived from an EMBL/GenBank/DDBJ whole genome shotgun (WGS) entry which is preliminary data.</text>
</comment>
<keyword evidence="4" id="KW-0106">Calcium</keyword>
<feature type="domain" description="GH16" evidence="5">
    <location>
        <begin position="137"/>
        <end position="399"/>
    </location>
</feature>
<dbReference type="PROSITE" id="PS51762">
    <property type="entry name" value="GH16_2"/>
    <property type="match status" value="1"/>
</dbReference>
<reference evidence="6 7" key="1">
    <citation type="journal article" date="2013" name="Int. J. Syst. Evol. Microbiol.">
        <title>Marinoscillum luteum sp. nov., isolated from marine sediment.</title>
        <authorList>
            <person name="Cha I.T."/>
            <person name="Park S.J."/>
            <person name="Kim S.J."/>
            <person name="Kim J.G."/>
            <person name="Jung M.Y."/>
            <person name="Shin K.S."/>
            <person name="Kwon K.K."/>
            <person name="Yang S.H."/>
            <person name="Seo Y.S."/>
            <person name="Rhee S.K."/>
        </authorList>
    </citation>
    <scope>NUCLEOTIDE SEQUENCE [LARGE SCALE GENOMIC DNA]</scope>
    <source>
        <strain evidence="6 7">KCTC 23939</strain>
    </source>
</reference>
<evidence type="ECO:0000313" key="6">
    <source>
        <dbReference type="EMBL" id="MFH6982497.1"/>
    </source>
</evidence>
<dbReference type="PANTHER" id="PTHR10963">
    <property type="entry name" value="GLYCOSYL HYDROLASE-RELATED"/>
    <property type="match status" value="1"/>
</dbReference>
<dbReference type="Gene3D" id="2.60.120.200">
    <property type="match status" value="1"/>
</dbReference>
<dbReference type="Pfam" id="PF03160">
    <property type="entry name" value="Calx-beta"/>
    <property type="match status" value="1"/>
</dbReference>
<organism evidence="6 7">
    <name type="scientific">Marinoscillum luteum</name>
    <dbReference type="NCBI Taxonomy" id="861051"/>
    <lineage>
        <taxon>Bacteria</taxon>
        <taxon>Pseudomonadati</taxon>
        <taxon>Bacteroidota</taxon>
        <taxon>Cytophagia</taxon>
        <taxon>Cytophagales</taxon>
        <taxon>Reichenbachiellaceae</taxon>
        <taxon>Marinoscillum</taxon>
    </lineage>
</organism>
<dbReference type="PROSITE" id="PS51257">
    <property type="entry name" value="PROKAR_LIPOPROTEIN"/>
    <property type="match status" value="1"/>
</dbReference>
<dbReference type="CDD" id="cd08023">
    <property type="entry name" value="GH16_laminarinase_like"/>
    <property type="match status" value="1"/>
</dbReference>
<name>A0ABW7N4V3_9BACT</name>
<dbReference type="SMART" id="SM00237">
    <property type="entry name" value="Calx_beta"/>
    <property type="match status" value="1"/>
</dbReference>
<evidence type="ECO:0000256" key="1">
    <source>
        <dbReference type="ARBA" id="ARBA00006865"/>
    </source>
</evidence>
<dbReference type="PANTHER" id="PTHR10963:SF55">
    <property type="entry name" value="GLYCOSIDE HYDROLASE FAMILY 16 PROTEIN"/>
    <property type="match status" value="1"/>
</dbReference>
<keyword evidence="7" id="KW-1185">Reference proteome</keyword>
<protein>
    <submittedName>
        <fullName evidence="6">Family 16 glycosylhydrolase</fullName>
    </submittedName>
</protein>
<dbReference type="SUPFAM" id="SSF141072">
    <property type="entry name" value="CalX-like"/>
    <property type="match status" value="1"/>
</dbReference>
<sequence length="399" mass="44633">MQFLKRSFLPSLLILSLLSCDSKEGEPSPQLPGISINDLEISERKEDFSITLDVTLSEVSADLVVVSYETMEGSAVANQDFKHITGQLIFQAGSVRESITITILGDEKMEDDESFSILLFDPANAVMNDSSALIVIKNFDTTPPPNELVIPTQGYTSPESYDGWNLVWQDEFDQESLNTEDWTYEIGNGHSGWGNNELEYYTNENTSMVDGNLVITARKESRGGYHYTSSRIITKNKQEFKYGRMDIRAVLPFGQGIWPALWMLGANIDQVSWPACGEIDIMELIGGNNRDNTTHGTAHWSGANGYANYGGSKKLSSGIFADEYHVFSVIWNESSITWLLDGVEFHVIDTTPADLSEFRNDFFFIFNVAVGGNWPGSPNTSTVFPQYMIVDYIRVFQTQ</sequence>